<dbReference type="AlphaFoldDB" id="A0A2T3HP02"/>
<sequence>MINNRLQSKFTLMTVFVLAVLVFSCKKSAETEADVMLDANLLKSKGQYNELLTKRESGAATFSIENISRTNTTLSVHVKGGCAEQQFKLVWDGSIMESQPARIRLVLINEGGRNCNPEQETTVNVDLKKIIGAQPVSNFVFHVANGSSKQDKSIDPDGAVHSR</sequence>
<organism evidence="1 2">
    <name type="scientific">Pedobacter yulinensis</name>
    <dbReference type="NCBI Taxonomy" id="2126353"/>
    <lineage>
        <taxon>Bacteria</taxon>
        <taxon>Pseudomonadati</taxon>
        <taxon>Bacteroidota</taxon>
        <taxon>Sphingobacteriia</taxon>
        <taxon>Sphingobacteriales</taxon>
        <taxon>Sphingobacteriaceae</taxon>
        <taxon>Pedobacter</taxon>
    </lineage>
</organism>
<comment type="caution">
    <text evidence="1">The sequence shown here is derived from an EMBL/GenBank/DDBJ whole genome shotgun (WGS) entry which is preliminary data.</text>
</comment>
<name>A0A2T3HP02_9SPHI</name>
<gene>
    <name evidence="1" type="ORF">C7T94_05350</name>
</gene>
<reference evidence="1 2" key="1">
    <citation type="submission" date="2018-03" db="EMBL/GenBank/DDBJ databases">
        <authorList>
            <person name="Keele B.F."/>
        </authorList>
    </citation>
    <scope>NUCLEOTIDE SEQUENCE [LARGE SCALE GENOMIC DNA]</scope>
    <source>
        <strain evidence="1 2">YL28-9</strain>
    </source>
</reference>
<evidence type="ECO:0000313" key="2">
    <source>
        <dbReference type="Proteomes" id="UP000240912"/>
    </source>
</evidence>
<protein>
    <recommendedName>
        <fullName evidence="3">Lipoprotein</fullName>
    </recommendedName>
</protein>
<dbReference type="EMBL" id="PYLS01000004">
    <property type="protein sequence ID" value="PST84156.1"/>
    <property type="molecule type" value="Genomic_DNA"/>
</dbReference>
<accession>A0A2T3HP02</accession>
<evidence type="ECO:0000313" key="1">
    <source>
        <dbReference type="EMBL" id="PST84156.1"/>
    </source>
</evidence>
<dbReference type="Proteomes" id="UP000240912">
    <property type="component" value="Unassembled WGS sequence"/>
</dbReference>
<evidence type="ECO:0008006" key="3">
    <source>
        <dbReference type="Google" id="ProtNLM"/>
    </source>
</evidence>
<keyword evidence="2" id="KW-1185">Reference proteome</keyword>
<proteinExistence type="predicted"/>
<dbReference type="PROSITE" id="PS51257">
    <property type="entry name" value="PROKAR_LIPOPROTEIN"/>
    <property type="match status" value="1"/>
</dbReference>